<dbReference type="Gene3D" id="1.10.357.10">
    <property type="entry name" value="Tetracycline Repressor, domain 2"/>
    <property type="match status" value="1"/>
</dbReference>
<evidence type="ECO:0000313" key="5">
    <source>
        <dbReference type="Proteomes" id="UP000589738"/>
    </source>
</evidence>
<keyword evidence="5" id="KW-1185">Reference proteome</keyword>
<dbReference type="GO" id="GO:0003677">
    <property type="term" value="F:DNA binding"/>
    <property type="evidence" value="ECO:0007669"/>
    <property type="project" value="UniProtKB-UniRule"/>
</dbReference>
<protein>
    <submittedName>
        <fullName evidence="4">AcrR family transcriptional regulator</fullName>
    </submittedName>
</protein>
<comment type="caution">
    <text evidence="4">The sequence shown here is derived from an EMBL/GenBank/DDBJ whole genome shotgun (WGS) entry which is preliminary data.</text>
</comment>
<organism evidence="4 5">
    <name type="scientific">Chryseobacterium shigense</name>
    <dbReference type="NCBI Taxonomy" id="297244"/>
    <lineage>
        <taxon>Bacteria</taxon>
        <taxon>Pseudomonadati</taxon>
        <taxon>Bacteroidota</taxon>
        <taxon>Flavobacteriia</taxon>
        <taxon>Flavobacteriales</taxon>
        <taxon>Weeksellaceae</taxon>
        <taxon>Chryseobacterium group</taxon>
        <taxon>Chryseobacterium</taxon>
    </lineage>
</organism>
<dbReference type="InterPro" id="IPR050624">
    <property type="entry name" value="HTH-type_Tx_Regulator"/>
</dbReference>
<accession>A0A841MZ40</accession>
<dbReference type="InterPro" id="IPR032551">
    <property type="entry name" value="BscR_C"/>
</dbReference>
<dbReference type="Pfam" id="PF00440">
    <property type="entry name" value="TetR_N"/>
    <property type="match status" value="1"/>
</dbReference>
<dbReference type="PANTHER" id="PTHR43479">
    <property type="entry name" value="ACREF/ENVCD OPERON REPRESSOR-RELATED"/>
    <property type="match status" value="1"/>
</dbReference>
<dbReference type="PANTHER" id="PTHR43479:SF11">
    <property type="entry name" value="ACREF_ENVCD OPERON REPRESSOR-RELATED"/>
    <property type="match status" value="1"/>
</dbReference>
<proteinExistence type="predicted"/>
<dbReference type="AlphaFoldDB" id="A0A841MZ40"/>
<evidence type="ECO:0000256" key="1">
    <source>
        <dbReference type="ARBA" id="ARBA00023125"/>
    </source>
</evidence>
<feature type="DNA-binding region" description="H-T-H motif" evidence="2">
    <location>
        <begin position="13"/>
        <end position="32"/>
    </location>
</feature>
<sequence length="173" mass="20073">MKLLTEKGIQATPMSAIAKAAGTGMGTIYNYFPTKEELINAIYLYIKNLEVQFITRKTNESSLKIKFLDYYKAFIDFNLQYPDCFAFMDQMQNSPVISCHTKEKGKAEFLQIIELIQKGQDEGIIKKMSIEAILQFLAGTMTAYVRWMLGIKENERKKYLDHQLRMVWDAIKE</sequence>
<dbReference type="EMBL" id="JACHLC010000001">
    <property type="protein sequence ID" value="MBB6369814.1"/>
    <property type="molecule type" value="Genomic_DNA"/>
</dbReference>
<dbReference type="Proteomes" id="UP000589738">
    <property type="component" value="Unassembled WGS sequence"/>
</dbReference>
<dbReference type="InterPro" id="IPR036271">
    <property type="entry name" value="Tet_transcr_reg_TetR-rel_C_sf"/>
</dbReference>
<evidence type="ECO:0000259" key="3">
    <source>
        <dbReference type="PROSITE" id="PS50977"/>
    </source>
</evidence>
<feature type="domain" description="HTH tetR-type" evidence="3">
    <location>
        <begin position="1"/>
        <end position="50"/>
    </location>
</feature>
<dbReference type="InterPro" id="IPR009057">
    <property type="entry name" value="Homeodomain-like_sf"/>
</dbReference>
<dbReference type="PROSITE" id="PS50977">
    <property type="entry name" value="HTH_TETR_2"/>
    <property type="match status" value="1"/>
</dbReference>
<gene>
    <name evidence="4" type="ORF">HNP36_000867</name>
</gene>
<reference evidence="4 5" key="1">
    <citation type="submission" date="2020-08" db="EMBL/GenBank/DDBJ databases">
        <title>Functional genomics of gut bacteria from endangered species of beetles.</title>
        <authorList>
            <person name="Carlos-Shanley C."/>
        </authorList>
    </citation>
    <scope>NUCLEOTIDE SEQUENCE [LARGE SCALE GENOMIC DNA]</scope>
    <source>
        <strain evidence="4 5">S00136</strain>
    </source>
</reference>
<dbReference type="InterPro" id="IPR001647">
    <property type="entry name" value="HTH_TetR"/>
</dbReference>
<evidence type="ECO:0000256" key="2">
    <source>
        <dbReference type="PROSITE-ProRule" id="PRU00335"/>
    </source>
</evidence>
<dbReference type="SUPFAM" id="SSF46689">
    <property type="entry name" value="Homeodomain-like"/>
    <property type="match status" value="1"/>
</dbReference>
<evidence type="ECO:0000313" key="4">
    <source>
        <dbReference type="EMBL" id="MBB6369814.1"/>
    </source>
</evidence>
<dbReference type="Pfam" id="PF16295">
    <property type="entry name" value="TetR_C_10"/>
    <property type="match status" value="1"/>
</dbReference>
<name>A0A841MZ40_9FLAO</name>
<keyword evidence="1 2" id="KW-0238">DNA-binding</keyword>
<dbReference type="SUPFAM" id="SSF48498">
    <property type="entry name" value="Tetracyclin repressor-like, C-terminal domain"/>
    <property type="match status" value="1"/>
</dbReference>